<feature type="region of interest" description="Disordered" evidence="1">
    <location>
        <begin position="206"/>
        <end position="240"/>
    </location>
</feature>
<dbReference type="InterPro" id="IPR052258">
    <property type="entry name" value="Diverse_Func_Domain-Protein"/>
</dbReference>
<dbReference type="EMBL" id="JAATIP010000144">
    <property type="protein sequence ID" value="KAF4367120.1"/>
    <property type="molecule type" value="Genomic_DNA"/>
</dbReference>
<keyword evidence="2" id="KW-0732">Signal</keyword>
<evidence type="ECO:0000313" key="6">
    <source>
        <dbReference type="Proteomes" id="UP000583929"/>
    </source>
</evidence>
<feature type="signal peptide" evidence="2">
    <location>
        <begin position="1"/>
        <end position="20"/>
    </location>
</feature>
<name>A0A7J6FBG9_CANSA</name>
<comment type="caution">
    <text evidence="3">The sequence shown here is derived from an EMBL/GenBank/DDBJ whole genome shotgun (WGS) entry which is preliminary data.</text>
</comment>
<evidence type="ECO:0000313" key="3">
    <source>
        <dbReference type="EMBL" id="KAF4367120.1"/>
    </source>
</evidence>
<dbReference type="Proteomes" id="UP000583929">
    <property type="component" value="Unassembled WGS sequence"/>
</dbReference>
<dbReference type="EMBL" id="JAATIQ010000020">
    <property type="protein sequence ID" value="KAF4400078.1"/>
    <property type="molecule type" value="Genomic_DNA"/>
</dbReference>
<evidence type="ECO:0000256" key="1">
    <source>
        <dbReference type="SAM" id="MobiDB-lite"/>
    </source>
</evidence>
<feature type="chain" id="PRO_5036205058" evidence="2">
    <location>
        <begin position="21"/>
        <end position="269"/>
    </location>
</feature>
<keyword evidence="6" id="KW-1185">Reference proteome</keyword>
<sequence>MAAFKLGLTIFLCLSSFSYSYRVLINTPQQQPPDFPSFTRTEGVYVDAHWGMMGLVPHSGLVASSGTGTGYGSGTGSGTGRGYGSGPGTGRGYGSGSGYGSGYGGSSGTGIGIGVGQGGNGGGNCGYGGCNGPYNCNPVTGEGCGPGVGNCGNGPCPPVSNEPPCRDTFPPLPPNPPTNPPFNGPLPCPYNNCPPYTGGSYPNGPTHVGNDIGDHNHAPNTNPGTNPREVHNEPGNNVPNPPLVHKMPLNEAYVGSAQGWAAQDQQIRN</sequence>
<dbReference type="Proteomes" id="UP000525078">
    <property type="component" value="Unassembled WGS sequence"/>
</dbReference>
<protein>
    <submittedName>
        <fullName evidence="3">Uncharacterized protein</fullName>
    </submittedName>
</protein>
<dbReference type="PANTHER" id="PTHR37612:SF20">
    <property type="entry name" value="PER-HEXAMER REPEAT PROTEIN 5-RELATED"/>
    <property type="match status" value="1"/>
</dbReference>
<accession>A0A7J6FBG9</accession>
<organism evidence="3 5">
    <name type="scientific">Cannabis sativa</name>
    <name type="common">Hemp</name>
    <name type="synonym">Marijuana</name>
    <dbReference type="NCBI Taxonomy" id="3483"/>
    <lineage>
        <taxon>Eukaryota</taxon>
        <taxon>Viridiplantae</taxon>
        <taxon>Streptophyta</taxon>
        <taxon>Embryophyta</taxon>
        <taxon>Tracheophyta</taxon>
        <taxon>Spermatophyta</taxon>
        <taxon>Magnoliopsida</taxon>
        <taxon>eudicotyledons</taxon>
        <taxon>Gunneridae</taxon>
        <taxon>Pentapetalae</taxon>
        <taxon>rosids</taxon>
        <taxon>fabids</taxon>
        <taxon>Rosales</taxon>
        <taxon>Cannabaceae</taxon>
        <taxon>Cannabis</taxon>
    </lineage>
</organism>
<evidence type="ECO:0000313" key="5">
    <source>
        <dbReference type="Proteomes" id="UP000525078"/>
    </source>
</evidence>
<evidence type="ECO:0000256" key="2">
    <source>
        <dbReference type="SAM" id="SignalP"/>
    </source>
</evidence>
<dbReference type="AlphaFoldDB" id="A0A7J6FBG9"/>
<dbReference type="PANTHER" id="PTHR37612">
    <property type="entry name" value="FIBROIN HEAVY CHAIN FIB-H LIKE PROTEIN"/>
    <property type="match status" value="1"/>
</dbReference>
<evidence type="ECO:0000313" key="4">
    <source>
        <dbReference type="EMBL" id="KAF4400078.1"/>
    </source>
</evidence>
<reference evidence="5 6" key="1">
    <citation type="journal article" date="2020" name="bioRxiv">
        <title>Sequence and annotation of 42 cannabis genomes reveals extensive copy number variation in cannabinoid synthesis and pathogen resistance genes.</title>
        <authorList>
            <person name="Mckernan K.J."/>
            <person name="Helbert Y."/>
            <person name="Kane L.T."/>
            <person name="Ebling H."/>
            <person name="Zhang L."/>
            <person name="Liu B."/>
            <person name="Eaton Z."/>
            <person name="Mclaughlin S."/>
            <person name="Kingan S."/>
            <person name="Baybayan P."/>
            <person name="Concepcion G."/>
            <person name="Jordan M."/>
            <person name="Riva A."/>
            <person name="Barbazuk W."/>
            <person name="Harkins T."/>
        </authorList>
    </citation>
    <scope>NUCLEOTIDE SEQUENCE [LARGE SCALE GENOMIC DNA]</scope>
    <source>
        <strain evidence="5 6">cv. Jamaican Lion 4</strain>
        <strain evidence="4">Father</strain>
        <strain evidence="3">Mother</strain>
        <tissue evidence="3">Leaf</tissue>
    </source>
</reference>
<gene>
    <name evidence="3" type="ORF">F8388_006428</name>
    <name evidence="4" type="ORF">G4B88_021292</name>
</gene>
<proteinExistence type="predicted"/>